<evidence type="ECO:0000313" key="1">
    <source>
        <dbReference type="EMBL" id="DAF92103.1"/>
    </source>
</evidence>
<accession>A0A8S5UC76</accession>
<sequence>MAENGLISYTSRDYNSLVNEFWSLVPKLTELWKPEADADPGVVLGKYLASVADMLGVNLDFMANEVFAPSVSQRKNAEKLFSLIGYELGFYTAARTEVTFTNTSNETMTIDFGFNGSNFCTLNAYTDITNQSRVITYNILPLTNKYGTKETRSQRTVLTENINVFVDSDIVHLDPGESCTRVAIEGELRSYSVSVEKIKSSNYIIKLPSQHIDTTAIWVKAKTSQNADDFLSTQWIQCNSPAEFIQPEPRFSVTYDNYSNAQIQFSNYLNQLENYDKNWITIYWIDCSGVIGCVGENVLQDFMPAKSGQSIDSDSGEFSISNLSNTVELPHSYTVTGKSPETAREAYFNSRNYINTFDSLVTLPDFNRFLNREPGVDCGVVIDCQKALEINLAIYNDKNLTDSQKSKMYLTKYDFPEGDPTLDWNSVLGLGFDPSDPNKFVFSTNFKRYTAMCFAIHNDFLSSNYGSGQMNSSQIKRKTNFIQYKPPIQFIDNVVRDYKPLQAMTVDLQFGWLRIFNFYIVGTITPKKSLDKDTAAVIINKVKENLAIYFSPANRNIGVKPTLMEIIDVVENSDSRIRHFDPGSAKTLGIVWSDCDIEYFNYISFARYTPDVASSMAIRINPEYLSN</sequence>
<reference evidence="1" key="1">
    <citation type="journal article" date="2021" name="Proc. Natl. Acad. Sci. U.S.A.">
        <title>A Catalog of Tens of Thousands of Viruses from Human Metagenomes Reveals Hidden Associations with Chronic Diseases.</title>
        <authorList>
            <person name="Tisza M.J."/>
            <person name="Buck C.B."/>
        </authorList>
    </citation>
    <scope>NUCLEOTIDE SEQUENCE</scope>
    <source>
        <strain evidence="1">CtgN495</strain>
    </source>
</reference>
<dbReference type="EMBL" id="BK016063">
    <property type="protein sequence ID" value="DAF92103.1"/>
    <property type="molecule type" value="Genomic_DNA"/>
</dbReference>
<name>A0A8S5UC76_9CAUD</name>
<proteinExistence type="predicted"/>
<organism evidence="1">
    <name type="scientific">Siphoviridae sp. ctgN495</name>
    <dbReference type="NCBI Taxonomy" id="2825608"/>
    <lineage>
        <taxon>Viruses</taxon>
        <taxon>Duplodnaviria</taxon>
        <taxon>Heunggongvirae</taxon>
        <taxon>Uroviricota</taxon>
        <taxon>Caudoviricetes</taxon>
    </lineage>
</organism>
<protein>
    <submittedName>
        <fullName evidence="1">Baseplate wedge protein</fullName>
    </submittedName>
</protein>